<dbReference type="Proteomes" id="UP000807353">
    <property type="component" value="Unassembled WGS sequence"/>
</dbReference>
<name>A0A9P5YHA9_9AGAR</name>
<dbReference type="EMBL" id="MU150236">
    <property type="protein sequence ID" value="KAF9467615.1"/>
    <property type="molecule type" value="Genomic_DNA"/>
</dbReference>
<feature type="compositionally biased region" description="Basic and acidic residues" evidence="1">
    <location>
        <begin position="205"/>
        <end position="215"/>
    </location>
</feature>
<keyword evidence="3" id="KW-1185">Reference proteome</keyword>
<feature type="region of interest" description="Disordered" evidence="1">
    <location>
        <begin position="164"/>
        <end position="235"/>
    </location>
</feature>
<feature type="compositionally biased region" description="Polar residues" evidence="1">
    <location>
        <begin position="216"/>
        <end position="233"/>
    </location>
</feature>
<comment type="caution">
    <text evidence="2">The sequence shown here is derived from an EMBL/GenBank/DDBJ whole genome shotgun (WGS) entry which is preliminary data.</text>
</comment>
<feature type="region of interest" description="Disordered" evidence="1">
    <location>
        <begin position="87"/>
        <end position="128"/>
    </location>
</feature>
<organism evidence="2 3">
    <name type="scientific">Collybia nuda</name>
    <dbReference type="NCBI Taxonomy" id="64659"/>
    <lineage>
        <taxon>Eukaryota</taxon>
        <taxon>Fungi</taxon>
        <taxon>Dikarya</taxon>
        <taxon>Basidiomycota</taxon>
        <taxon>Agaricomycotina</taxon>
        <taxon>Agaricomycetes</taxon>
        <taxon>Agaricomycetidae</taxon>
        <taxon>Agaricales</taxon>
        <taxon>Tricholomatineae</taxon>
        <taxon>Clitocybaceae</taxon>
        <taxon>Collybia</taxon>
    </lineage>
</organism>
<gene>
    <name evidence="2" type="ORF">BDZ94DRAFT_1248551</name>
</gene>
<reference evidence="2" key="1">
    <citation type="submission" date="2020-11" db="EMBL/GenBank/DDBJ databases">
        <authorList>
            <consortium name="DOE Joint Genome Institute"/>
            <person name="Ahrendt S."/>
            <person name="Riley R."/>
            <person name="Andreopoulos W."/>
            <person name="Labutti K."/>
            <person name="Pangilinan J."/>
            <person name="Ruiz-Duenas F.J."/>
            <person name="Barrasa J.M."/>
            <person name="Sanchez-Garcia M."/>
            <person name="Camarero S."/>
            <person name="Miyauchi S."/>
            <person name="Serrano A."/>
            <person name="Linde D."/>
            <person name="Babiker R."/>
            <person name="Drula E."/>
            <person name="Ayuso-Fernandez I."/>
            <person name="Pacheco R."/>
            <person name="Padilla G."/>
            <person name="Ferreira P."/>
            <person name="Barriuso J."/>
            <person name="Kellner H."/>
            <person name="Castanera R."/>
            <person name="Alfaro M."/>
            <person name="Ramirez L."/>
            <person name="Pisabarro A.G."/>
            <person name="Kuo A."/>
            <person name="Tritt A."/>
            <person name="Lipzen A."/>
            <person name="He G."/>
            <person name="Yan M."/>
            <person name="Ng V."/>
            <person name="Cullen D."/>
            <person name="Martin F."/>
            <person name="Rosso M.-N."/>
            <person name="Henrissat B."/>
            <person name="Hibbett D."/>
            <person name="Martinez A.T."/>
            <person name="Grigoriev I.V."/>
        </authorList>
    </citation>
    <scope>NUCLEOTIDE SEQUENCE</scope>
    <source>
        <strain evidence="2">CBS 247.69</strain>
    </source>
</reference>
<evidence type="ECO:0000313" key="2">
    <source>
        <dbReference type="EMBL" id="KAF9467615.1"/>
    </source>
</evidence>
<feature type="compositionally biased region" description="Acidic residues" evidence="1">
    <location>
        <begin position="193"/>
        <end position="204"/>
    </location>
</feature>
<feature type="compositionally biased region" description="Acidic residues" evidence="1">
    <location>
        <begin position="95"/>
        <end position="112"/>
    </location>
</feature>
<evidence type="ECO:0000313" key="3">
    <source>
        <dbReference type="Proteomes" id="UP000807353"/>
    </source>
</evidence>
<proteinExistence type="predicted"/>
<dbReference type="AlphaFoldDB" id="A0A9P5YHA9"/>
<dbReference type="OrthoDB" id="2552978at2759"/>
<evidence type="ECO:0000256" key="1">
    <source>
        <dbReference type="SAM" id="MobiDB-lite"/>
    </source>
</evidence>
<sequence>MHIGTCRLSRFVPAPIICKLAQKYDARLLLDSLPVHSAGGPEPSSPGGWSDLPSDAEDTFFFSPEEVEDFRRDKRRRLIDRNREERLRARRAEDGEASEEEEVWGGSDEEPEEAQKELMRRTASHLLSSPNPAQLEMRILANHGSDKRFAFLRGRWSRTWKMYKGKARMEKEAEEKKKETAKGLGILAGYGDSDVDSDASDGDDETKREHPETAKVEQTSVPDAHSTEVSTDLAQEARRIRAKEWAEKRRALKEGN</sequence>
<feature type="compositionally biased region" description="Basic and acidic residues" evidence="1">
    <location>
        <begin position="167"/>
        <end position="181"/>
    </location>
</feature>
<protein>
    <submittedName>
        <fullName evidence="2">Uncharacterized protein</fullName>
    </submittedName>
</protein>
<accession>A0A9P5YHA9</accession>